<reference evidence="1 2" key="1">
    <citation type="submission" date="2024-04" db="EMBL/GenBank/DDBJ databases">
        <title>Draft genome sequence of Pseudoxanthomonas putridarboris WD12.</title>
        <authorList>
            <person name="Oh J."/>
        </authorList>
    </citation>
    <scope>NUCLEOTIDE SEQUENCE [LARGE SCALE GENOMIC DNA]</scope>
    <source>
        <strain evidence="1 2">WD12</strain>
    </source>
</reference>
<proteinExistence type="predicted"/>
<name>A0ABU9J564_9GAMM</name>
<dbReference type="EMBL" id="JBBWWT010000017">
    <property type="protein sequence ID" value="MEL1266385.1"/>
    <property type="molecule type" value="Genomic_DNA"/>
</dbReference>
<accession>A0ABU9J564</accession>
<evidence type="ECO:0000313" key="2">
    <source>
        <dbReference type="Proteomes" id="UP001459204"/>
    </source>
</evidence>
<comment type="caution">
    <text evidence="1">The sequence shown here is derived from an EMBL/GenBank/DDBJ whole genome shotgun (WGS) entry which is preliminary data.</text>
</comment>
<gene>
    <name evidence="1" type="ORF">AAD027_18700</name>
</gene>
<protein>
    <recommendedName>
        <fullName evidence="3">DKNYY family protein</fullName>
    </recommendedName>
</protein>
<dbReference type="Proteomes" id="UP001459204">
    <property type="component" value="Unassembled WGS sequence"/>
</dbReference>
<organism evidence="1 2">
    <name type="scientific">Pseudoxanthomonas putridarboris</name>
    <dbReference type="NCBI Taxonomy" id="752605"/>
    <lineage>
        <taxon>Bacteria</taxon>
        <taxon>Pseudomonadati</taxon>
        <taxon>Pseudomonadota</taxon>
        <taxon>Gammaproteobacteria</taxon>
        <taxon>Lysobacterales</taxon>
        <taxon>Lysobacteraceae</taxon>
        <taxon>Pseudoxanthomonas</taxon>
    </lineage>
</organism>
<keyword evidence="2" id="KW-1185">Reference proteome</keyword>
<evidence type="ECO:0000313" key="1">
    <source>
        <dbReference type="EMBL" id="MEL1266385.1"/>
    </source>
</evidence>
<sequence>MNLVPVAAARSDTTLPSAGTQASDQEEVASCYVFVSKGSAQAYQNPGDKEQPEEKDLIRYSGLLVTSYVTLGKSRCEQFIRGQDRYFRGAYSHPFEGQVQVWFEKSDFVLESQLTPIGRWTTRYVYTKSSAEGAVDSVGVMTQRNVGQAYFERDSDEYSPEAYRSGVELYSPDAYRVEPESNRRWKLYLLASDVVVAVETENKQSGPLVLGEAGLYGILRCSRTGPLTCGYKEGSYSHVTRLPKELNSAVQVRDDKIVLTRRLIYEWPLIAQDSIWSEYKVFGEFSDPVRPLVYAPGVLFKPETKSNSLNRYRPEEMVQEELCVADCPDQLPFQQPRPKPVQPPAEKPGFFSRLWSAFLRWLGL</sequence>
<evidence type="ECO:0008006" key="3">
    <source>
        <dbReference type="Google" id="ProtNLM"/>
    </source>
</evidence>